<evidence type="ECO:0000256" key="5">
    <source>
        <dbReference type="ARBA" id="ARBA00022989"/>
    </source>
</evidence>
<keyword evidence="9" id="KW-1185">Reference proteome</keyword>
<evidence type="ECO:0000256" key="4">
    <source>
        <dbReference type="ARBA" id="ARBA00022692"/>
    </source>
</evidence>
<dbReference type="EMBL" id="CP089984">
    <property type="protein sequence ID" value="WXB15866.1"/>
    <property type="molecule type" value="Genomic_DNA"/>
</dbReference>
<sequence>MKELALVFLRLGTTAFGGPAAHIAMMEDEFVRRRGWLTREQFLDLVGAANLIPGPSSTEVAIYVGYRRAGWRGLLVAGTCFVLPAALLVTLIAWAYVRFGWLPSANGVLHGIKAVIIAVIVQALVAFARTAIKSKWLAALAALAAIAHALGAAPVAILAGAGVLHALARAASRRHGNDGNNTAAKTIAWGPIATPTIAPALTASTLAAPAIAHAAPSLVKLFLIFAKIGAVVFGSGYVLLAFLRTDLVEQTHWLTESQLIDAVAIGQFTPGPVFTTATFIGYVLAGMPGAIAATVGIFLPSFALVAVSGPILPKLRQSPTFSAFLDGVNAASLALMAVVGFVLARTALVDVPTVLLALASAAVLLRWRINSAWLVLGGGLAGLALEWYSAWAM</sequence>
<dbReference type="PANTHER" id="PTHR33567:SF3">
    <property type="entry name" value="CHROMATE ION TRANSPORTER (EUROFUNG)"/>
    <property type="match status" value="1"/>
</dbReference>
<gene>
    <name evidence="8" type="primary">chrA</name>
    <name evidence="8" type="ORF">LZC94_01045</name>
</gene>
<reference evidence="8 9" key="1">
    <citation type="submission" date="2021-12" db="EMBL/GenBank/DDBJ databases">
        <title>Discovery of the Pendulisporaceae a myxobacterial family with distinct sporulation behavior and unique specialized metabolism.</title>
        <authorList>
            <person name="Garcia R."/>
            <person name="Popoff A."/>
            <person name="Bader C.D."/>
            <person name="Loehr J."/>
            <person name="Walesch S."/>
            <person name="Walt C."/>
            <person name="Boldt J."/>
            <person name="Bunk B."/>
            <person name="Haeckl F.J.F.P.J."/>
            <person name="Gunesch A.P."/>
            <person name="Birkelbach J."/>
            <person name="Nuebel U."/>
            <person name="Pietschmann T."/>
            <person name="Bach T."/>
            <person name="Mueller R."/>
        </authorList>
    </citation>
    <scope>NUCLEOTIDE SEQUENCE [LARGE SCALE GENOMIC DNA]</scope>
    <source>
        <strain evidence="8 9">MSr11954</strain>
    </source>
</reference>
<dbReference type="RefSeq" id="WP_394825500.1">
    <property type="nucleotide sequence ID" value="NZ_CP089984.1"/>
</dbReference>
<evidence type="ECO:0000256" key="1">
    <source>
        <dbReference type="ARBA" id="ARBA00004651"/>
    </source>
</evidence>
<comment type="subcellular location">
    <subcellularLocation>
        <location evidence="1">Cell membrane</location>
        <topology evidence="1">Multi-pass membrane protein</topology>
    </subcellularLocation>
</comment>
<comment type="similarity">
    <text evidence="2">Belongs to the chromate ion transporter (CHR) (TC 2.A.51) family.</text>
</comment>
<feature type="transmembrane region" description="Helical" evidence="7">
    <location>
        <begin position="221"/>
        <end position="243"/>
    </location>
</feature>
<keyword evidence="6 7" id="KW-0472">Membrane</keyword>
<proteinExistence type="inferred from homology"/>
<organism evidence="8 9">
    <name type="scientific">Pendulispora albinea</name>
    <dbReference type="NCBI Taxonomy" id="2741071"/>
    <lineage>
        <taxon>Bacteria</taxon>
        <taxon>Pseudomonadati</taxon>
        <taxon>Myxococcota</taxon>
        <taxon>Myxococcia</taxon>
        <taxon>Myxococcales</taxon>
        <taxon>Sorangiineae</taxon>
        <taxon>Pendulisporaceae</taxon>
        <taxon>Pendulispora</taxon>
    </lineage>
</organism>
<feature type="transmembrane region" description="Helical" evidence="7">
    <location>
        <begin position="140"/>
        <end position="167"/>
    </location>
</feature>
<evidence type="ECO:0000313" key="8">
    <source>
        <dbReference type="EMBL" id="WXB15866.1"/>
    </source>
</evidence>
<keyword evidence="3" id="KW-1003">Cell membrane</keyword>
<dbReference type="NCBIfam" id="TIGR00937">
    <property type="entry name" value="2A51"/>
    <property type="match status" value="1"/>
</dbReference>
<feature type="transmembrane region" description="Helical" evidence="7">
    <location>
        <begin position="279"/>
        <end position="307"/>
    </location>
</feature>
<dbReference type="PIRSF" id="PIRSF004810">
    <property type="entry name" value="ChrA"/>
    <property type="match status" value="1"/>
</dbReference>
<evidence type="ECO:0000313" key="9">
    <source>
        <dbReference type="Proteomes" id="UP001370348"/>
    </source>
</evidence>
<dbReference type="InterPro" id="IPR014047">
    <property type="entry name" value="Chr_Tranpt_l_chain"/>
</dbReference>
<feature type="transmembrane region" description="Helical" evidence="7">
    <location>
        <begin position="108"/>
        <end position="128"/>
    </location>
</feature>
<evidence type="ECO:0000256" key="7">
    <source>
        <dbReference type="SAM" id="Phobius"/>
    </source>
</evidence>
<name>A0ABZ2M3H6_9BACT</name>
<keyword evidence="5 7" id="KW-1133">Transmembrane helix</keyword>
<feature type="transmembrane region" description="Helical" evidence="7">
    <location>
        <begin position="319"/>
        <end position="341"/>
    </location>
</feature>
<dbReference type="InterPro" id="IPR003370">
    <property type="entry name" value="Chromate_transpt"/>
</dbReference>
<evidence type="ECO:0000256" key="3">
    <source>
        <dbReference type="ARBA" id="ARBA00022475"/>
    </source>
</evidence>
<keyword evidence="4 7" id="KW-0812">Transmembrane</keyword>
<accession>A0ABZ2M3H6</accession>
<protein>
    <submittedName>
        <fullName evidence="8">Chromate efflux transporter</fullName>
    </submittedName>
</protein>
<dbReference type="Pfam" id="PF02417">
    <property type="entry name" value="Chromate_transp"/>
    <property type="match status" value="2"/>
</dbReference>
<dbReference type="Proteomes" id="UP001370348">
    <property type="component" value="Chromosome"/>
</dbReference>
<evidence type="ECO:0000256" key="2">
    <source>
        <dbReference type="ARBA" id="ARBA00005262"/>
    </source>
</evidence>
<feature type="transmembrane region" description="Helical" evidence="7">
    <location>
        <begin position="187"/>
        <end position="209"/>
    </location>
</feature>
<dbReference type="PANTHER" id="PTHR33567">
    <property type="entry name" value="CHROMATE ION TRANSPORTER (EUROFUNG)"/>
    <property type="match status" value="1"/>
</dbReference>
<feature type="transmembrane region" description="Helical" evidence="7">
    <location>
        <begin position="372"/>
        <end position="391"/>
    </location>
</feature>
<feature type="transmembrane region" description="Helical" evidence="7">
    <location>
        <begin position="73"/>
        <end position="96"/>
    </location>
</feature>
<evidence type="ECO:0000256" key="6">
    <source>
        <dbReference type="ARBA" id="ARBA00023136"/>
    </source>
</evidence>